<keyword evidence="6" id="KW-0539">Nucleus</keyword>
<dbReference type="InterPro" id="IPR051615">
    <property type="entry name" value="Transcr_Regulatory_Elem"/>
</dbReference>
<dbReference type="GO" id="GO:0008270">
    <property type="term" value="F:zinc ion binding"/>
    <property type="evidence" value="ECO:0007669"/>
    <property type="project" value="InterPro"/>
</dbReference>
<dbReference type="GO" id="GO:0003677">
    <property type="term" value="F:DNA binding"/>
    <property type="evidence" value="ECO:0007669"/>
    <property type="project" value="UniProtKB-KW"/>
</dbReference>
<evidence type="ECO:0000313" key="10">
    <source>
        <dbReference type="Proteomes" id="UP000258309"/>
    </source>
</evidence>
<dbReference type="PANTHER" id="PTHR31313:SF77">
    <property type="entry name" value="ZN(II)2CYS6 TRANSCRIPTION FACTOR (EUROFUNG)"/>
    <property type="match status" value="1"/>
</dbReference>
<keyword evidence="4" id="KW-0238">DNA-binding</keyword>
<keyword evidence="5" id="KW-0804">Transcription</keyword>
<gene>
    <name evidence="9" type="ORF">B7463_g2477</name>
</gene>
<dbReference type="OrthoDB" id="2154091at2759"/>
<dbReference type="GO" id="GO:0006351">
    <property type="term" value="P:DNA-templated transcription"/>
    <property type="evidence" value="ECO:0007669"/>
    <property type="project" value="InterPro"/>
</dbReference>
<dbReference type="CDD" id="cd12148">
    <property type="entry name" value="fungal_TF_MHR"/>
    <property type="match status" value="1"/>
</dbReference>
<sequence length="818" mass="91447">MVNVMEQNQPAPIARTRTASVATGLETKERVLPAVDLSLLIKLCRLPLRVALELQTSRIDQLCRFIRENGLQPPPMPPEKDQALRKVLETLELVEVGSTSAQHEKCAKDGLAGAISRNAPSCVLPPSTAVTDDGPEGAEIQNSRCHSHELEAVEASQPQNLSTLPATVVTEPDNETFAVATGPQDVRESSPRTSPGGWDWNIWLGSPSMQAQNVAGTSLLRSGLPTNVAEVPEQHDPLLAEDTSDPESIEELIDQLSDRVGTLQIGPGGQTHFYGPTSTFNLAGMLVSDKLILHRTIRSEGQQCLDHLGINQEIPAALEEHLINLYFTWQDPAFHVVDRQTYEDAKAKWHCETEDTPFYSEVLRNAMCCLGAAFETRYHPTFITFPKSLADFFGDRAKALLEIELDSPCVATVQAMVILSNHDIGNKRDARGWLYSVMAIRLAFDLALHLDMSPYIAKGVITAADAELRRTVFWAAYTIDHLWGFYLGRPFRTNMDDVTVSKPSDDGNQGTPNEWRPYVSLISTEAPPVLSNCMETVSRYHVLLCEIMEPCGYILYGTSGFSKCMLQEMNANIVAKLLNWKSNLPAILQVNLSDSVSLYLPHVLLLHMQYHQNIIHAHRPWMSKSYLQPYPPQGPGYLHAREMCVESAISIAKILGLYEASYTLRRINIHGVFITTSAALLLLFATVLRYKPHDDDNIALHLSVCFRALDEFSLSWETAKRSKDFLMRLQRHWEILTHSTKSLRRSEAWLEKQTSCAPRKRSRTSGGLDSGSSSDDQRPLGVRPQLDNNINMDIDLDWMLMPDVQALFENRDGNLYPE</sequence>
<evidence type="ECO:0000256" key="1">
    <source>
        <dbReference type="ARBA" id="ARBA00022723"/>
    </source>
</evidence>
<keyword evidence="3" id="KW-0805">Transcription regulation</keyword>
<feature type="non-terminal residue" evidence="9">
    <location>
        <position position="818"/>
    </location>
</feature>
<evidence type="ECO:0000313" key="9">
    <source>
        <dbReference type="EMBL" id="RFU33861.1"/>
    </source>
</evidence>
<proteinExistence type="predicted"/>
<dbReference type="Proteomes" id="UP000258309">
    <property type="component" value="Unassembled WGS sequence"/>
</dbReference>
<dbReference type="AlphaFoldDB" id="A0A3E2HLE2"/>
<feature type="domain" description="Xylanolytic transcriptional activator regulatory" evidence="8">
    <location>
        <begin position="432"/>
        <end position="509"/>
    </location>
</feature>
<name>A0A3E2HLE2_SCYLI</name>
<accession>A0A3E2HLE2</accession>
<evidence type="ECO:0000256" key="5">
    <source>
        <dbReference type="ARBA" id="ARBA00023163"/>
    </source>
</evidence>
<comment type="caution">
    <text evidence="9">The sequence shown here is derived from an EMBL/GenBank/DDBJ whole genome shotgun (WGS) entry which is preliminary data.</text>
</comment>
<keyword evidence="1" id="KW-0479">Metal-binding</keyword>
<feature type="non-terminal residue" evidence="9">
    <location>
        <position position="1"/>
    </location>
</feature>
<keyword evidence="2" id="KW-0862">Zinc</keyword>
<feature type="compositionally biased region" description="Low complexity" evidence="7">
    <location>
        <begin position="765"/>
        <end position="774"/>
    </location>
</feature>
<reference evidence="9 10" key="1">
    <citation type="submission" date="2018-05" db="EMBL/GenBank/DDBJ databases">
        <title>Draft genome sequence of Scytalidium lignicola DSM 105466, a ubiquitous saprotrophic fungus.</title>
        <authorList>
            <person name="Buettner E."/>
            <person name="Gebauer A.M."/>
            <person name="Hofrichter M."/>
            <person name="Liers C."/>
            <person name="Kellner H."/>
        </authorList>
    </citation>
    <scope>NUCLEOTIDE SEQUENCE [LARGE SCALE GENOMIC DNA]</scope>
    <source>
        <strain evidence="9 10">DSM 105466</strain>
    </source>
</reference>
<keyword evidence="10" id="KW-1185">Reference proteome</keyword>
<protein>
    <recommendedName>
        <fullName evidence="8">Xylanolytic transcriptional activator regulatory domain-containing protein</fullName>
    </recommendedName>
</protein>
<evidence type="ECO:0000256" key="2">
    <source>
        <dbReference type="ARBA" id="ARBA00022833"/>
    </source>
</evidence>
<evidence type="ECO:0000256" key="6">
    <source>
        <dbReference type="ARBA" id="ARBA00023242"/>
    </source>
</evidence>
<organism evidence="9 10">
    <name type="scientific">Scytalidium lignicola</name>
    <name type="common">Hyphomycete</name>
    <dbReference type="NCBI Taxonomy" id="5539"/>
    <lineage>
        <taxon>Eukaryota</taxon>
        <taxon>Fungi</taxon>
        <taxon>Dikarya</taxon>
        <taxon>Ascomycota</taxon>
        <taxon>Pezizomycotina</taxon>
        <taxon>Leotiomycetes</taxon>
        <taxon>Leotiomycetes incertae sedis</taxon>
        <taxon>Scytalidium</taxon>
    </lineage>
</organism>
<dbReference type="EMBL" id="NCSJ02000029">
    <property type="protein sequence ID" value="RFU33861.1"/>
    <property type="molecule type" value="Genomic_DNA"/>
</dbReference>
<dbReference type="STRING" id="5539.A0A3E2HLE2"/>
<evidence type="ECO:0000256" key="3">
    <source>
        <dbReference type="ARBA" id="ARBA00023015"/>
    </source>
</evidence>
<evidence type="ECO:0000256" key="7">
    <source>
        <dbReference type="SAM" id="MobiDB-lite"/>
    </source>
</evidence>
<dbReference type="InterPro" id="IPR007219">
    <property type="entry name" value="XnlR_reg_dom"/>
</dbReference>
<dbReference type="PANTHER" id="PTHR31313">
    <property type="entry name" value="TY1 ENHANCER ACTIVATOR"/>
    <property type="match status" value="1"/>
</dbReference>
<evidence type="ECO:0000256" key="4">
    <source>
        <dbReference type="ARBA" id="ARBA00023125"/>
    </source>
</evidence>
<feature type="region of interest" description="Disordered" evidence="7">
    <location>
        <begin position="754"/>
        <end position="786"/>
    </location>
</feature>
<dbReference type="Pfam" id="PF04082">
    <property type="entry name" value="Fungal_trans"/>
    <property type="match status" value="1"/>
</dbReference>
<evidence type="ECO:0000259" key="8">
    <source>
        <dbReference type="SMART" id="SM00906"/>
    </source>
</evidence>
<dbReference type="SMART" id="SM00906">
    <property type="entry name" value="Fungal_trans"/>
    <property type="match status" value="1"/>
</dbReference>
<dbReference type="OMA" id="CELMAPC"/>